<dbReference type="RefSeq" id="XP_002670075.1">
    <property type="nucleotide sequence ID" value="XM_002670029.1"/>
</dbReference>
<dbReference type="eggNOG" id="KOG0781">
    <property type="taxonomic scope" value="Eukaryota"/>
</dbReference>
<dbReference type="STRING" id="5762.D2W0Q0"/>
<reference evidence="10 11" key="1">
    <citation type="journal article" date="2010" name="Cell">
        <title>The genome of Naegleria gruberi illuminates early eukaryotic versatility.</title>
        <authorList>
            <person name="Fritz-Laylin L.K."/>
            <person name="Prochnik S.E."/>
            <person name="Ginger M.L."/>
            <person name="Dacks J.B."/>
            <person name="Carpenter M.L."/>
            <person name="Field M.C."/>
            <person name="Kuo A."/>
            <person name="Paredez A."/>
            <person name="Chapman J."/>
            <person name="Pham J."/>
            <person name="Shu S."/>
            <person name="Neupane R."/>
            <person name="Cipriano M."/>
            <person name="Mancuso J."/>
            <person name="Tu H."/>
            <person name="Salamov A."/>
            <person name="Lindquist E."/>
            <person name="Shapiro H."/>
            <person name="Lucas S."/>
            <person name="Grigoriev I.V."/>
            <person name="Cande W.Z."/>
            <person name="Fulton C."/>
            <person name="Rokhsar D.S."/>
            <person name="Dawson S.C."/>
        </authorList>
    </citation>
    <scope>NUCLEOTIDE SEQUENCE [LARGE SCALE GENOMIC DNA]</scope>
    <source>
        <strain evidence="10 11">NEG-M</strain>
    </source>
</reference>
<keyword evidence="6" id="KW-0472">Membrane</keyword>
<dbReference type="InterPro" id="IPR011012">
    <property type="entry name" value="Longin-like_dom_sf"/>
</dbReference>
<feature type="domain" description="SRP54-type proteins GTP-binding" evidence="9">
    <location>
        <begin position="651"/>
        <end position="664"/>
    </location>
</feature>
<evidence type="ECO:0000256" key="3">
    <source>
        <dbReference type="ARBA" id="ARBA00022741"/>
    </source>
</evidence>
<keyword evidence="3" id="KW-0547">Nucleotide-binding</keyword>
<feature type="compositionally biased region" description="Acidic residues" evidence="8">
    <location>
        <begin position="212"/>
        <end position="223"/>
    </location>
</feature>
<dbReference type="CDD" id="cd17876">
    <property type="entry name" value="SRalpha_C"/>
    <property type="match status" value="1"/>
</dbReference>
<dbReference type="SUPFAM" id="SSF64356">
    <property type="entry name" value="SNARE-like"/>
    <property type="match status" value="1"/>
</dbReference>
<evidence type="ECO:0000256" key="1">
    <source>
        <dbReference type="ARBA" id="ARBA00004397"/>
    </source>
</evidence>
<dbReference type="InterPro" id="IPR007222">
    <property type="entry name" value="Sig_recog_particle_rcpt_asu_N"/>
</dbReference>
<dbReference type="Gene3D" id="3.40.50.300">
    <property type="entry name" value="P-loop containing nucleotide triphosphate hydrolases"/>
    <property type="match status" value="1"/>
</dbReference>
<evidence type="ECO:0000313" key="10">
    <source>
        <dbReference type="EMBL" id="EFC37331.1"/>
    </source>
</evidence>
<dbReference type="InterPro" id="IPR036225">
    <property type="entry name" value="SRP/SRP_N"/>
</dbReference>
<evidence type="ECO:0000256" key="6">
    <source>
        <dbReference type="ARBA" id="ARBA00023136"/>
    </source>
</evidence>
<dbReference type="EMBL" id="GG738919">
    <property type="protein sequence ID" value="EFC37331.1"/>
    <property type="molecule type" value="Genomic_DNA"/>
</dbReference>
<feature type="region of interest" description="Disordered" evidence="8">
    <location>
        <begin position="150"/>
        <end position="289"/>
    </location>
</feature>
<organism evidence="11">
    <name type="scientific">Naegleria gruberi</name>
    <name type="common">Amoeba</name>
    <dbReference type="NCBI Taxonomy" id="5762"/>
    <lineage>
        <taxon>Eukaryota</taxon>
        <taxon>Discoba</taxon>
        <taxon>Heterolobosea</taxon>
        <taxon>Tetramitia</taxon>
        <taxon>Eutetramitia</taxon>
        <taxon>Vahlkampfiidae</taxon>
        <taxon>Naegleria</taxon>
    </lineage>
</organism>
<protein>
    <submittedName>
        <fullName evidence="10">Signal recognition particle receptor alpha subunit family protein</fullName>
    </submittedName>
</protein>
<dbReference type="SUPFAM" id="SSF47364">
    <property type="entry name" value="Domain of the SRP/SRP receptor G-proteins"/>
    <property type="match status" value="1"/>
</dbReference>
<dbReference type="FunCoup" id="D2W0Q0">
    <property type="interactions" value="276"/>
</dbReference>
<dbReference type="Pfam" id="PF00448">
    <property type="entry name" value="SRP54"/>
    <property type="match status" value="1"/>
</dbReference>
<evidence type="ECO:0000313" key="11">
    <source>
        <dbReference type="Proteomes" id="UP000006671"/>
    </source>
</evidence>
<dbReference type="InterPro" id="IPR027417">
    <property type="entry name" value="P-loop_NTPase"/>
</dbReference>
<dbReference type="AlphaFoldDB" id="D2W0Q0"/>
<evidence type="ECO:0000259" key="9">
    <source>
        <dbReference type="PROSITE" id="PS00300"/>
    </source>
</evidence>
<keyword evidence="11" id="KW-1185">Reference proteome</keyword>
<gene>
    <name evidence="10" type="ORF">NAEGRDRAFT_81949</name>
</gene>
<evidence type="ECO:0000256" key="8">
    <source>
        <dbReference type="SAM" id="MobiDB-lite"/>
    </source>
</evidence>
<keyword evidence="7 10" id="KW-0675">Receptor</keyword>
<proteinExistence type="inferred from homology"/>
<dbReference type="GO" id="GO:0005047">
    <property type="term" value="F:signal recognition particle binding"/>
    <property type="evidence" value="ECO:0007669"/>
    <property type="project" value="InterPro"/>
</dbReference>
<dbReference type="FunFam" id="1.20.120.140:FF:000009">
    <property type="entry name" value="Signal sequence receptor alpha subunit"/>
    <property type="match status" value="1"/>
</dbReference>
<evidence type="ECO:0000256" key="5">
    <source>
        <dbReference type="ARBA" id="ARBA00023134"/>
    </source>
</evidence>
<accession>D2W0Q0</accession>
<dbReference type="Pfam" id="PF02881">
    <property type="entry name" value="SRP54_N"/>
    <property type="match status" value="1"/>
</dbReference>
<dbReference type="GO" id="GO:0005785">
    <property type="term" value="C:signal recognition particle receptor complex"/>
    <property type="evidence" value="ECO:0007669"/>
    <property type="project" value="InterPro"/>
</dbReference>
<dbReference type="VEuPathDB" id="AmoebaDB:NAEGRDRAFT_81949"/>
<feature type="compositionally biased region" description="Basic and acidic residues" evidence="8">
    <location>
        <begin position="151"/>
        <end position="182"/>
    </location>
</feature>
<evidence type="ECO:0000256" key="2">
    <source>
        <dbReference type="ARBA" id="ARBA00008531"/>
    </source>
</evidence>
<dbReference type="InParanoid" id="D2W0Q0"/>
<dbReference type="Proteomes" id="UP000006671">
    <property type="component" value="Unassembled WGS sequence"/>
</dbReference>
<dbReference type="InterPro" id="IPR042101">
    <property type="entry name" value="SRP54_N_sf"/>
</dbReference>
<evidence type="ECO:0000256" key="7">
    <source>
        <dbReference type="ARBA" id="ARBA00023170"/>
    </source>
</evidence>
<comment type="subcellular location">
    <subcellularLocation>
        <location evidence="1">Endoplasmic reticulum membrane</location>
        <topology evidence="1">Peripheral membrane protein</topology>
        <orientation evidence="1">Cytoplasmic side</orientation>
    </subcellularLocation>
</comment>
<evidence type="ECO:0000256" key="4">
    <source>
        <dbReference type="ARBA" id="ARBA00022824"/>
    </source>
</evidence>
<dbReference type="Pfam" id="PF04086">
    <property type="entry name" value="SRP-alpha_N"/>
    <property type="match status" value="1"/>
</dbReference>
<dbReference type="GeneID" id="8857270"/>
<keyword evidence="5" id="KW-0342">GTP-binding</keyword>
<dbReference type="PANTHER" id="PTHR43134:SF1">
    <property type="entry name" value="SIGNAL RECOGNITION PARTICLE RECEPTOR SUBUNIT ALPHA"/>
    <property type="match status" value="1"/>
</dbReference>
<dbReference type="KEGG" id="ngr:NAEGRDRAFT_81949"/>
<dbReference type="SMART" id="SM00382">
    <property type="entry name" value="AAA"/>
    <property type="match status" value="1"/>
</dbReference>
<dbReference type="GO" id="GO:0006886">
    <property type="term" value="P:intracellular protein transport"/>
    <property type="evidence" value="ECO:0007669"/>
    <property type="project" value="InterPro"/>
</dbReference>
<dbReference type="Gene3D" id="3.30.450.60">
    <property type="match status" value="1"/>
</dbReference>
<dbReference type="FunFam" id="3.40.50.300:FF:000188">
    <property type="entry name" value="signal recognition particle receptor subunit alpha"/>
    <property type="match status" value="1"/>
</dbReference>
<sequence>MIDNFTILTKGGLVLYSFTGFALNGNPINELIRSVLLEDRLSDKTFNYQNEYLLTWLQENEFDLIFVVVHQIAIQITFIDTLLENIKNKFTSTFKKVLQDAKGKGKGMSVLSEHEFSFDKEFTKILNNLEERSREEKQLQKEGLLIRQYRKKDDEKKDESTNNEEEKKKTTFIEKQIQKGEEMLQTSSPKQMSKYEKKKDKKAATPTTTQIEESDSEEEDDEAQTPKSATEMNENVKANIEQMKKRFGKFKGVNMAKKGSKKNVTEPSTPEDENSIPTVQMKEKPKKVATNWDQFDTTYTKKKAENIDFSKKTKTGDENGSPEDDLQRHKEKYMPNPNQMTDIDADIYDSSSEEEEEIDEKPKKGNIFSTFFSNLTNGRTLTKEDLDPVMEDFKQSLMKKNVAQEIAVSICDSVSENLVGKKLGTFSSIKSEVTKAMEEALTRILTPSRTINILKEASTVREQGRPYVIVMCGVNGVGKSTTLSKICYWLLQKEFSCLIAACDTFRSGAVEQLQVHARCLNVPVFQKGYGKNAASLAKEAINHAKKNGFDIVLVDTAGRMQDNEPLMKSLIELIQVNTPDLVLFVGEALVGNDGIDQLQKFNSSLKVLASSENAATKQTKDLIDGIVLTKFDTIDEKVGAAVSMVHKTGHPIVFVGVGQTYTDLRTLKVESVVKSLLK</sequence>
<dbReference type="SMART" id="SM00963">
    <property type="entry name" value="SRP54_N"/>
    <property type="match status" value="1"/>
</dbReference>
<dbReference type="GO" id="GO:0003924">
    <property type="term" value="F:GTPase activity"/>
    <property type="evidence" value="ECO:0007669"/>
    <property type="project" value="InterPro"/>
</dbReference>
<keyword evidence="4" id="KW-0256">Endoplasmic reticulum</keyword>
<name>D2W0Q0_NAEGR</name>
<dbReference type="InterPro" id="IPR000897">
    <property type="entry name" value="SRP54_GTPase_dom"/>
</dbReference>
<dbReference type="GO" id="GO:0006614">
    <property type="term" value="P:SRP-dependent cotranslational protein targeting to membrane"/>
    <property type="evidence" value="ECO:0007669"/>
    <property type="project" value="InterPro"/>
</dbReference>
<dbReference type="SMART" id="SM00962">
    <property type="entry name" value="SRP54"/>
    <property type="match status" value="1"/>
</dbReference>
<dbReference type="CDD" id="cd14826">
    <property type="entry name" value="SR_alpha_SRX"/>
    <property type="match status" value="1"/>
</dbReference>
<feature type="region of interest" description="Disordered" evidence="8">
    <location>
        <begin position="310"/>
        <end position="344"/>
    </location>
</feature>
<dbReference type="Gene3D" id="1.20.120.140">
    <property type="entry name" value="Signal recognition particle SRP54, nucleotide-binding domain"/>
    <property type="match status" value="1"/>
</dbReference>
<dbReference type="InterPro" id="IPR003593">
    <property type="entry name" value="AAA+_ATPase"/>
</dbReference>
<dbReference type="PANTHER" id="PTHR43134">
    <property type="entry name" value="SIGNAL RECOGNITION PARTICLE RECEPTOR SUBUNIT ALPHA"/>
    <property type="match status" value="1"/>
</dbReference>
<dbReference type="SUPFAM" id="SSF52540">
    <property type="entry name" value="P-loop containing nucleoside triphosphate hydrolases"/>
    <property type="match status" value="1"/>
</dbReference>
<dbReference type="InterPro" id="IPR013822">
    <property type="entry name" value="Signal_recog_particl_SRP54_hlx"/>
</dbReference>
<dbReference type="PROSITE" id="PS00300">
    <property type="entry name" value="SRP54"/>
    <property type="match status" value="1"/>
</dbReference>
<comment type="similarity">
    <text evidence="2">Belongs to the GTP-binding SRP family.</text>
</comment>
<dbReference type="GO" id="GO:0005525">
    <property type="term" value="F:GTP binding"/>
    <property type="evidence" value="ECO:0007669"/>
    <property type="project" value="UniProtKB-KW"/>
</dbReference>
<dbReference type="OrthoDB" id="1727884at2759"/>